<evidence type="ECO:0008006" key="3">
    <source>
        <dbReference type="Google" id="ProtNLM"/>
    </source>
</evidence>
<proteinExistence type="predicted"/>
<sequence>MFCMEEKHSTGKNITLKAQIEALPEDSVLFRSDFPEYHSEFVGSILAELTSNGLLVKIAQGIYVKPRKSRFGQVLPSVGKIVQAIAARDNAEILPSGMTALNALGLSTQVPMNYTYLTTGSERTVKLTNHQIVLKRGVPKNFCYETRLIALLVQALKTIKQENIGITELQVIRELISKEPNKESLAKDIDMMPVWMKRIVKPILNNN</sequence>
<protein>
    <recommendedName>
        <fullName evidence="3">Type IV toxin-antitoxin system AbiEi family antitoxin domain-containing protein</fullName>
    </recommendedName>
</protein>
<reference evidence="1 2" key="1">
    <citation type="journal article" date="2016" name="DNA Res.">
        <title>The complete genome sequencing of Prevotella intermedia strain OMA14 and a subsequent fine-scale, intra-species genomic comparison reveal an unusual amplification of conjugative and mobile transposons and identify a novel Prevotella-lineage-specific repeat.</title>
        <authorList>
            <person name="Naito M."/>
            <person name="Ogura Y."/>
            <person name="Itoh T."/>
            <person name="Shoji M."/>
            <person name="Okamoto M."/>
            <person name="Hayashi T."/>
            <person name="Nakayama K."/>
        </authorList>
    </citation>
    <scope>NUCLEOTIDE SEQUENCE [LARGE SCALE GENOMIC DNA]</scope>
    <source>
        <strain evidence="1 2">OMA14</strain>
    </source>
</reference>
<organism evidence="1 2">
    <name type="scientific">Prevotella intermedia</name>
    <dbReference type="NCBI Taxonomy" id="28131"/>
    <lineage>
        <taxon>Bacteria</taxon>
        <taxon>Pseudomonadati</taxon>
        <taxon>Bacteroidota</taxon>
        <taxon>Bacteroidia</taxon>
        <taxon>Bacteroidales</taxon>
        <taxon>Prevotellaceae</taxon>
        <taxon>Prevotella</taxon>
    </lineage>
</organism>
<dbReference type="InterPro" id="IPR045738">
    <property type="entry name" value="DUF6088"/>
</dbReference>
<evidence type="ECO:0000313" key="2">
    <source>
        <dbReference type="Proteomes" id="UP000217431"/>
    </source>
</evidence>
<gene>
    <name evidence="1" type="ORF">PIOMA14_I_1802</name>
</gene>
<name>A0A0S3ULF5_PREIN</name>
<dbReference type="EMBL" id="AP014597">
    <property type="protein sequence ID" value="BAU18310.1"/>
    <property type="molecule type" value="Genomic_DNA"/>
</dbReference>
<accession>A0A0S3ULF5</accession>
<dbReference type="AlphaFoldDB" id="A0A0S3ULF5"/>
<dbReference type="Pfam" id="PF19570">
    <property type="entry name" value="DUF6088"/>
    <property type="match status" value="1"/>
</dbReference>
<evidence type="ECO:0000313" key="1">
    <source>
        <dbReference type="EMBL" id="BAU18310.1"/>
    </source>
</evidence>
<dbReference type="Proteomes" id="UP000217431">
    <property type="component" value="Chromosome I"/>
</dbReference>